<protein>
    <submittedName>
        <fullName evidence="3">Uncharacterized protein</fullName>
    </submittedName>
</protein>
<sequence>MQLTTLLTTAATALLYLRPVLAEIEPGFCPSNDPSCTECNLACYSNCPAPLSTEQCYNDCLLCRRESSSCAWVRTDSSPDCDACADSCVCTIGHVCNPTPVPTGSGSAGPAPTGAGSKMRDLFGGRA</sequence>
<evidence type="ECO:0000313" key="4">
    <source>
        <dbReference type="Proteomes" id="UP001320420"/>
    </source>
</evidence>
<reference evidence="3 4" key="1">
    <citation type="submission" date="2024-02" db="EMBL/GenBank/DDBJ databases">
        <title>De novo assembly and annotation of 12 fungi associated with fruit tree decline syndrome in Ontario, Canada.</title>
        <authorList>
            <person name="Sulman M."/>
            <person name="Ellouze W."/>
            <person name="Ilyukhin E."/>
        </authorList>
    </citation>
    <scope>NUCLEOTIDE SEQUENCE [LARGE SCALE GENOMIC DNA]</scope>
    <source>
        <strain evidence="3 4">M11/M66-122</strain>
    </source>
</reference>
<feature type="chain" id="PRO_5043044014" evidence="2">
    <location>
        <begin position="23"/>
        <end position="127"/>
    </location>
</feature>
<dbReference type="AlphaFoldDB" id="A0AAN9YQ61"/>
<feature type="signal peptide" evidence="2">
    <location>
        <begin position="1"/>
        <end position="22"/>
    </location>
</feature>
<comment type="caution">
    <text evidence="3">The sequence shown here is derived from an EMBL/GenBank/DDBJ whole genome shotgun (WGS) entry which is preliminary data.</text>
</comment>
<feature type="compositionally biased region" description="Low complexity" evidence="1">
    <location>
        <begin position="102"/>
        <end position="117"/>
    </location>
</feature>
<dbReference type="EMBL" id="JAKJXP020000071">
    <property type="protein sequence ID" value="KAK7750049.1"/>
    <property type="molecule type" value="Genomic_DNA"/>
</dbReference>
<evidence type="ECO:0000313" key="3">
    <source>
        <dbReference type="EMBL" id="KAK7750049.1"/>
    </source>
</evidence>
<keyword evidence="2" id="KW-0732">Signal</keyword>
<organism evidence="3 4">
    <name type="scientific">Diatrype stigma</name>
    <dbReference type="NCBI Taxonomy" id="117547"/>
    <lineage>
        <taxon>Eukaryota</taxon>
        <taxon>Fungi</taxon>
        <taxon>Dikarya</taxon>
        <taxon>Ascomycota</taxon>
        <taxon>Pezizomycotina</taxon>
        <taxon>Sordariomycetes</taxon>
        <taxon>Xylariomycetidae</taxon>
        <taxon>Xylariales</taxon>
        <taxon>Diatrypaceae</taxon>
        <taxon>Diatrype</taxon>
    </lineage>
</organism>
<gene>
    <name evidence="3" type="ORF">SLS62_008042</name>
</gene>
<proteinExistence type="predicted"/>
<evidence type="ECO:0000256" key="1">
    <source>
        <dbReference type="SAM" id="MobiDB-lite"/>
    </source>
</evidence>
<name>A0AAN9YQ61_9PEZI</name>
<feature type="region of interest" description="Disordered" evidence="1">
    <location>
        <begin position="100"/>
        <end position="127"/>
    </location>
</feature>
<dbReference type="Proteomes" id="UP001320420">
    <property type="component" value="Unassembled WGS sequence"/>
</dbReference>
<evidence type="ECO:0000256" key="2">
    <source>
        <dbReference type="SAM" id="SignalP"/>
    </source>
</evidence>
<feature type="compositionally biased region" description="Basic and acidic residues" evidence="1">
    <location>
        <begin position="118"/>
        <end position="127"/>
    </location>
</feature>
<accession>A0AAN9YQ61</accession>
<keyword evidence="4" id="KW-1185">Reference proteome</keyword>